<keyword evidence="3" id="KW-1185">Reference proteome</keyword>
<evidence type="ECO:0000313" key="3">
    <source>
        <dbReference type="Proteomes" id="UP000183275"/>
    </source>
</evidence>
<dbReference type="RefSeq" id="WP_049989861.1">
    <property type="nucleotide sequence ID" value="NZ_FOIS01000001.1"/>
</dbReference>
<evidence type="ECO:0000256" key="1">
    <source>
        <dbReference type="SAM" id="Phobius"/>
    </source>
</evidence>
<keyword evidence="1" id="KW-0472">Membrane</keyword>
<reference evidence="3" key="1">
    <citation type="submission" date="2016-10" db="EMBL/GenBank/DDBJ databases">
        <authorList>
            <person name="Varghese N."/>
        </authorList>
    </citation>
    <scope>NUCLEOTIDE SEQUENCE [LARGE SCALE GENOMIC DNA]</scope>
    <source>
        <strain evidence="3">CGMCC 1.12284</strain>
    </source>
</reference>
<feature type="transmembrane region" description="Helical" evidence="1">
    <location>
        <begin position="44"/>
        <end position="62"/>
    </location>
</feature>
<dbReference type="eggNOG" id="arCOG08206">
    <property type="taxonomic scope" value="Archaea"/>
</dbReference>
<gene>
    <name evidence="2" type="ORF">SAMN05216285_0576</name>
</gene>
<name>A0A1I0M8W3_9EURY</name>
<proteinExistence type="predicted"/>
<accession>A0A1I0M8W3</accession>
<dbReference type="Proteomes" id="UP000183275">
    <property type="component" value="Unassembled WGS sequence"/>
</dbReference>
<evidence type="ECO:0000313" key="2">
    <source>
        <dbReference type="EMBL" id="SEV84146.1"/>
    </source>
</evidence>
<feature type="transmembrane region" description="Helical" evidence="1">
    <location>
        <begin position="21"/>
        <end position="38"/>
    </location>
</feature>
<dbReference type="STRING" id="1202768.SAMN05216285_0576"/>
<dbReference type="OrthoDB" id="177559at2157"/>
<sequence>MNVDDVPIVGEILESGAEDRVFDSLLLVGPFLIVLIAIVGRSPITSAIAIAYLLFFVAYVLYRGLRHEDRNRS</sequence>
<dbReference type="AlphaFoldDB" id="A0A1I0M8W3"/>
<protein>
    <submittedName>
        <fullName evidence="2">Uncharacterized protein</fullName>
    </submittedName>
</protein>
<dbReference type="EMBL" id="FOIS01000001">
    <property type="protein sequence ID" value="SEV84146.1"/>
    <property type="molecule type" value="Genomic_DNA"/>
</dbReference>
<organism evidence="2 3">
    <name type="scientific">Natrinema salifodinae</name>
    <dbReference type="NCBI Taxonomy" id="1202768"/>
    <lineage>
        <taxon>Archaea</taxon>
        <taxon>Methanobacteriati</taxon>
        <taxon>Methanobacteriota</taxon>
        <taxon>Stenosarchaea group</taxon>
        <taxon>Halobacteria</taxon>
        <taxon>Halobacteriales</taxon>
        <taxon>Natrialbaceae</taxon>
        <taxon>Natrinema</taxon>
    </lineage>
</organism>
<keyword evidence="1" id="KW-1133">Transmembrane helix</keyword>
<keyword evidence="1" id="KW-0812">Transmembrane</keyword>